<evidence type="ECO:0000256" key="1">
    <source>
        <dbReference type="ARBA" id="ARBA00004651"/>
    </source>
</evidence>
<feature type="domain" description="Type II secretion system protein GspF" evidence="7">
    <location>
        <begin position="158"/>
        <end position="285"/>
    </location>
</feature>
<protein>
    <submittedName>
        <fullName evidence="8">Type II secretion system (T2SS), protein F</fullName>
    </submittedName>
</protein>
<dbReference type="PANTHER" id="PTHR35007:SF1">
    <property type="entry name" value="PILUS ASSEMBLY PROTEIN"/>
    <property type="match status" value="1"/>
</dbReference>
<proteinExistence type="predicted"/>
<dbReference type="InterPro" id="IPR018076">
    <property type="entry name" value="T2SS_GspF_dom"/>
</dbReference>
<name>A0A2H1KB94_BREAU</name>
<evidence type="ECO:0000256" key="5">
    <source>
        <dbReference type="ARBA" id="ARBA00023136"/>
    </source>
</evidence>
<dbReference type="EMBL" id="FXYZ01000017">
    <property type="protein sequence ID" value="SMX97000.1"/>
    <property type="molecule type" value="Genomic_DNA"/>
</dbReference>
<evidence type="ECO:0000259" key="7">
    <source>
        <dbReference type="Pfam" id="PF00482"/>
    </source>
</evidence>
<feature type="transmembrane region" description="Helical" evidence="6">
    <location>
        <begin position="271"/>
        <end position="291"/>
    </location>
</feature>
<evidence type="ECO:0000256" key="4">
    <source>
        <dbReference type="ARBA" id="ARBA00022989"/>
    </source>
</evidence>
<reference evidence="8 9" key="1">
    <citation type="submission" date="2017-03" db="EMBL/GenBank/DDBJ databases">
        <authorList>
            <person name="Afonso C.L."/>
            <person name="Miller P.J."/>
            <person name="Scott M.A."/>
            <person name="Spackman E."/>
            <person name="Goraichik I."/>
            <person name="Dimitrov K.M."/>
            <person name="Suarez D.L."/>
            <person name="Swayne D.E."/>
        </authorList>
    </citation>
    <scope>NUCLEOTIDE SEQUENCE [LARGE SCALE GENOMIC DNA]</scope>
    <source>
        <strain evidence="9">6(3)</strain>
    </source>
</reference>
<dbReference type="RefSeq" id="WP_101598639.1">
    <property type="nucleotide sequence ID" value="NZ_FXYZ01000017.1"/>
</dbReference>
<keyword evidence="5 6" id="KW-0472">Membrane</keyword>
<evidence type="ECO:0000256" key="6">
    <source>
        <dbReference type="SAM" id="Phobius"/>
    </source>
</evidence>
<keyword evidence="4 6" id="KW-1133">Transmembrane helix</keyword>
<evidence type="ECO:0000313" key="8">
    <source>
        <dbReference type="EMBL" id="SMX97000.1"/>
    </source>
</evidence>
<feature type="transmembrane region" description="Helical" evidence="6">
    <location>
        <begin position="6"/>
        <end position="25"/>
    </location>
</feature>
<evidence type="ECO:0000256" key="3">
    <source>
        <dbReference type="ARBA" id="ARBA00022692"/>
    </source>
</evidence>
<keyword evidence="3 6" id="KW-0812">Transmembrane</keyword>
<dbReference type="Proteomes" id="UP000234327">
    <property type="component" value="Unassembled WGS sequence"/>
</dbReference>
<dbReference type="GO" id="GO:0005886">
    <property type="term" value="C:plasma membrane"/>
    <property type="evidence" value="ECO:0007669"/>
    <property type="project" value="UniProtKB-SubCell"/>
</dbReference>
<evidence type="ECO:0000256" key="2">
    <source>
        <dbReference type="ARBA" id="ARBA00022475"/>
    </source>
</evidence>
<dbReference type="PANTHER" id="PTHR35007">
    <property type="entry name" value="INTEGRAL MEMBRANE PROTEIN-RELATED"/>
    <property type="match status" value="1"/>
</dbReference>
<dbReference type="Pfam" id="PF00482">
    <property type="entry name" value="T2SSF"/>
    <property type="match status" value="1"/>
</dbReference>
<evidence type="ECO:0000313" key="9">
    <source>
        <dbReference type="Proteomes" id="UP000234327"/>
    </source>
</evidence>
<comment type="subcellular location">
    <subcellularLocation>
        <location evidence="1">Cell membrane</location>
        <topology evidence="1">Multi-pass membrane protein</topology>
    </subcellularLocation>
</comment>
<sequence length="293" mass="31461">MSTPLILVSGACIGLGIVILLWRLVPTTPDLGAAMKTFGGTDRRYSDTTATGQQALIESWLYTHMPAALLAHMPTRNLDIVGTSYAAHLTKKVTVAGALLIAPMFVSAALWVIGTPLPQITVLSVPLALLGWFIPDLDLAQQAAKAREEFHLTVATYIELTGMAAKSGLSPSQALEVAAESGNSWVFERLQNANLRSRFASEQPWVGLTRLAKDSDVPELTELADIMKVGAEQGSIVYESLRAKGRAQRLGILNRESIAANEATERMTIPMTLLGIVFVLILVAPSLMNLLSA</sequence>
<gene>
    <name evidence="8" type="ORF">BAURA63_03155</name>
</gene>
<keyword evidence="2" id="KW-1003">Cell membrane</keyword>
<organism evidence="8 9">
    <name type="scientific">Brevibacterium aurantiacum</name>
    <dbReference type="NCBI Taxonomy" id="273384"/>
    <lineage>
        <taxon>Bacteria</taxon>
        <taxon>Bacillati</taxon>
        <taxon>Actinomycetota</taxon>
        <taxon>Actinomycetes</taxon>
        <taxon>Micrococcales</taxon>
        <taxon>Brevibacteriaceae</taxon>
        <taxon>Brevibacterium</taxon>
    </lineage>
</organism>
<dbReference type="AlphaFoldDB" id="A0A2H1KB94"/>
<accession>A0A2H1KB94</accession>
<feature type="transmembrane region" description="Helical" evidence="6">
    <location>
        <begin position="93"/>
        <end position="114"/>
    </location>
</feature>